<reference evidence="2" key="1">
    <citation type="journal article" date="2015" name="Nat. Genet.">
        <title>The genome and transcriptome of the zoonotic hookworm Ancylostoma ceylanicum identify infection-specific gene families.</title>
        <authorList>
            <person name="Schwarz E.M."/>
            <person name="Hu Y."/>
            <person name="Antoshechkin I."/>
            <person name="Miller M.M."/>
            <person name="Sternberg P.W."/>
            <person name="Aroian R.V."/>
        </authorList>
    </citation>
    <scope>NUCLEOTIDE SEQUENCE</scope>
    <source>
        <strain evidence="2">HY135</strain>
    </source>
</reference>
<name>A0A016SNL3_9BILA</name>
<comment type="caution">
    <text evidence="1">The sequence shown here is derived from an EMBL/GenBank/DDBJ whole genome shotgun (WGS) entry which is preliminary data.</text>
</comment>
<keyword evidence="2" id="KW-1185">Reference proteome</keyword>
<protein>
    <submittedName>
        <fullName evidence="1">Uncharacterized protein</fullName>
    </submittedName>
</protein>
<accession>A0A016SNL3</accession>
<evidence type="ECO:0000313" key="2">
    <source>
        <dbReference type="Proteomes" id="UP000024635"/>
    </source>
</evidence>
<dbReference type="Proteomes" id="UP000024635">
    <property type="component" value="Unassembled WGS sequence"/>
</dbReference>
<gene>
    <name evidence="1" type="primary">Acey_s0200.g1685</name>
    <name evidence="1" type="ORF">Y032_0200g1685</name>
</gene>
<sequence>MRALLFMSHYRLIKFYSNFVASTAKREPGVCSIGKMGGATGVRLVHSNTSHNLQLPCRPLFATNYTIRQQI</sequence>
<evidence type="ECO:0000313" key="1">
    <source>
        <dbReference type="EMBL" id="EYB91914.1"/>
    </source>
</evidence>
<proteinExistence type="predicted"/>
<dbReference type="EMBL" id="JARK01001536">
    <property type="protein sequence ID" value="EYB91914.1"/>
    <property type="molecule type" value="Genomic_DNA"/>
</dbReference>
<dbReference type="AlphaFoldDB" id="A0A016SNL3"/>
<organism evidence="1 2">
    <name type="scientific">Ancylostoma ceylanicum</name>
    <dbReference type="NCBI Taxonomy" id="53326"/>
    <lineage>
        <taxon>Eukaryota</taxon>
        <taxon>Metazoa</taxon>
        <taxon>Ecdysozoa</taxon>
        <taxon>Nematoda</taxon>
        <taxon>Chromadorea</taxon>
        <taxon>Rhabditida</taxon>
        <taxon>Rhabditina</taxon>
        <taxon>Rhabditomorpha</taxon>
        <taxon>Strongyloidea</taxon>
        <taxon>Ancylostomatidae</taxon>
        <taxon>Ancylostomatinae</taxon>
        <taxon>Ancylostoma</taxon>
    </lineage>
</organism>